<reference evidence="9 10" key="1">
    <citation type="submission" date="2021-03" db="EMBL/GenBank/DDBJ databases">
        <title>Metabolic Capacity of the Antarctic Cyanobacterium Phormidium pseudopriestleyi that Sustains Oxygenic Photosynthesis in the Presence of Hydrogen Sulfide.</title>
        <authorList>
            <person name="Lumian J.E."/>
            <person name="Jungblut A.D."/>
            <person name="Dillon M.L."/>
            <person name="Hawes I."/>
            <person name="Doran P.T."/>
            <person name="Mackey T.J."/>
            <person name="Dick G.J."/>
            <person name="Grettenberger C.L."/>
            <person name="Sumner D.Y."/>
        </authorList>
    </citation>
    <scope>NUCLEOTIDE SEQUENCE [LARGE SCALE GENOMIC DNA]</scope>
    <source>
        <strain evidence="9 10">FRX01</strain>
    </source>
</reference>
<dbReference type="RefSeq" id="WP_207089708.1">
    <property type="nucleotide sequence ID" value="NZ_JAFLQW010000518.1"/>
</dbReference>
<dbReference type="CDD" id="cd00515">
    <property type="entry name" value="HAM1"/>
    <property type="match status" value="1"/>
</dbReference>
<feature type="binding site" evidence="7">
    <location>
        <begin position="183"/>
        <end position="184"/>
    </location>
    <ligand>
        <name>substrate</name>
    </ligand>
</feature>
<comment type="function">
    <text evidence="7">Pyrophosphatase that catalyzes the hydrolysis of nucleoside triphosphates to their monophosphate derivatives, with a high preference for the non-canonical purine nucleotides XTP (xanthosine triphosphate), dITP (deoxyinosine triphosphate) and ITP. Seems to function as a house-cleaning enzyme that removes non-canonical purine nucleotides from the nucleotide pool, thus preventing their incorporation into DNA/RNA and avoiding chromosomal lesions.</text>
</comment>
<dbReference type="NCBIfam" id="TIGR00042">
    <property type="entry name" value="RdgB/HAM1 family non-canonical purine NTP pyrophosphatase"/>
    <property type="match status" value="1"/>
</dbReference>
<comment type="similarity">
    <text evidence="1 7 8">Belongs to the HAM1 NTPase family.</text>
</comment>
<protein>
    <recommendedName>
        <fullName evidence="7">dITP/XTP pyrophosphatase</fullName>
        <ecNumber evidence="7">3.6.1.66</ecNumber>
    </recommendedName>
    <alternativeName>
        <fullName evidence="7">Non-canonical purine NTP pyrophosphatase</fullName>
    </alternativeName>
    <alternativeName>
        <fullName evidence="7">Non-standard purine NTP pyrophosphatase</fullName>
    </alternativeName>
    <alternativeName>
        <fullName evidence="7">Nucleoside-triphosphate diphosphatase</fullName>
    </alternativeName>
    <alternativeName>
        <fullName evidence="7">Nucleoside-triphosphate pyrophosphatase</fullName>
        <shortName evidence="7">NTPase</shortName>
    </alternativeName>
</protein>
<dbReference type="InterPro" id="IPR020922">
    <property type="entry name" value="dITP/XTP_pyrophosphatase"/>
</dbReference>
<evidence type="ECO:0000256" key="2">
    <source>
        <dbReference type="ARBA" id="ARBA00022723"/>
    </source>
</evidence>
<evidence type="ECO:0000256" key="6">
    <source>
        <dbReference type="ARBA" id="ARBA00023080"/>
    </source>
</evidence>
<dbReference type="Proteomes" id="UP000664844">
    <property type="component" value="Unassembled WGS sequence"/>
</dbReference>
<organism evidence="9 10">
    <name type="scientific">Phormidium pseudopriestleyi FRX01</name>
    <dbReference type="NCBI Taxonomy" id="1759528"/>
    <lineage>
        <taxon>Bacteria</taxon>
        <taxon>Bacillati</taxon>
        <taxon>Cyanobacteriota</taxon>
        <taxon>Cyanophyceae</taxon>
        <taxon>Oscillatoriophycideae</taxon>
        <taxon>Oscillatoriales</taxon>
        <taxon>Oscillatoriaceae</taxon>
        <taxon>Phormidium</taxon>
    </lineage>
</organism>
<evidence type="ECO:0000256" key="7">
    <source>
        <dbReference type="HAMAP-Rule" id="MF_01405"/>
    </source>
</evidence>
<feature type="binding site" evidence="7">
    <location>
        <position position="47"/>
    </location>
    <ligand>
        <name>Mg(2+)</name>
        <dbReference type="ChEBI" id="CHEBI:18420"/>
    </ligand>
</feature>
<comment type="catalytic activity">
    <reaction evidence="7">
        <text>ITP + H2O = IMP + diphosphate + H(+)</text>
        <dbReference type="Rhea" id="RHEA:29399"/>
        <dbReference type="ChEBI" id="CHEBI:15377"/>
        <dbReference type="ChEBI" id="CHEBI:15378"/>
        <dbReference type="ChEBI" id="CHEBI:33019"/>
        <dbReference type="ChEBI" id="CHEBI:58053"/>
        <dbReference type="ChEBI" id="CHEBI:61402"/>
        <dbReference type="EC" id="3.6.1.66"/>
    </reaction>
</comment>
<comment type="cofactor">
    <cofactor evidence="7">
        <name>Mg(2+)</name>
        <dbReference type="ChEBI" id="CHEBI:18420"/>
    </cofactor>
    <text evidence="7">Binds 1 Mg(2+) ion per subunit.</text>
</comment>
<dbReference type="InterPro" id="IPR029001">
    <property type="entry name" value="ITPase-like_fam"/>
</dbReference>
<comment type="subunit">
    <text evidence="7">Homodimer.</text>
</comment>
<evidence type="ECO:0000256" key="5">
    <source>
        <dbReference type="ARBA" id="ARBA00022842"/>
    </source>
</evidence>
<feature type="binding site" evidence="7">
    <location>
        <position position="76"/>
    </location>
    <ligand>
        <name>Mg(2+)</name>
        <dbReference type="ChEBI" id="CHEBI:18420"/>
    </ligand>
</feature>
<dbReference type="HAMAP" id="MF_01405">
    <property type="entry name" value="Non_canon_purine_NTPase"/>
    <property type="match status" value="1"/>
</dbReference>
<keyword evidence="2 7" id="KW-0479">Metal-binding</keyword>
<proteinExistence type="inferred from homology"/>
<feature type="binding site" evidence="7">
    <location>
        <position position="77"/>
    </location>
    <ligand>
        <name>substrate</name>
    </ligand>
</feature>
<feature type="active site" description="Proton acceptor" evidence="7">
    <location>
        <position position="76"/>
    </location>
</feature>
<dbReference type="PANTHER" id="PTHR11067:SF9">
    <property type="entry name" value="INOSINE TRIPHOSPHATE PYROPHOSPHATASE"/>
    <property type="match status" value="1"/>
</dbReference>
<sequence length="201" mass="22163">MNLELEPETQKSLVVATSNPGKLEEMEAYLGELGWSLQLKPPEIDVEETGETFIENAVIKASEVAIATGQWAIADDSGLSVDVLDGSPGIFSARYGATDQERIDRLLFELGTELNREAQFVCAIAIARPDGSIALQAEGICHGRILHRPRGNNGFGYDPIFYHTEQRQSFAEMDPETKKRLSHRGQAFNILLPELATLDFS</sequence>
<keyword evidence="3 7" id="KW-0547">Nucleotide-binding</keyword>
<dbReference type="PANTHER" id="PTHR11067">
    <property type="entry name" value="INOSINE TRIPHOSPHATE PYROPHOSPHATASE/HAM1 PROTEIN"/>
    <property type="match status" value="1"/>
</dbReference>
<dbReference type="Pfam" id="PF01725">
    <property type="entry name" value="Ham1p_like"/>
    <property type="match status" value="1"/>
</dbReference>
<comment type="catalytic activity">
    <reaction evidence="7">
        <text>XTP + H2O = XMP + diphosphate + H(+)</text>
        <dbReference type="Rhea" id="RHEA:28610"/>
        <dbReference type="ChEBI" id="CHEBI:15377"/>
        <dbReference type="ChEBI" id="CHEBI:15378"/>
        <dbReference type="ChEBI" id="CHEBI:33019"/>
        <dbReference type="ChEBI" id="CHEBI:57464"/>
        <dbReference type="ChEBI" id="CHEBI:61314"/>
        <dbReference type="EC" id="3.6.1.66"/>
    </reaction>
</comment>
<dbReference type="Gene3D" id="3.90.950.10">
    <property type="match status" value="1"/>
</dbReference>
<name>A0ABS3FVV7_9CYAN</name>
<evidence type="ECO:0000313" key="9">
    <source>
        <dbReference type="EMBL" id="MBO0351259.1"/>
    </source>
</evidence>
<evidence type="ECO:0000256" key="4">
    <source>
        <dbReference type="ARBA" id="ARBA00022801"/>
    </source>
</evidence>
<gene>
    <name evidence="9" type="primary">rdgB</name>
    <name evidence="9" type="ORF">J0895_19700</name>
</gene>
<feature type="binding site" evidence="7">
    <location>
        <begin position="17"/>
        <end position="22"/>
    </location>
    <ligand>
        <name>substrate</name>
    </ligand>
</feature>
<dbReference type="EC" id="3.6.1.66" evidence="7"/>
<comment type="caution">
    <text evidence="9">The sequence shown here is derived from an EMBL/GenBank/DDBJ whole genome shotgun (WGS) entry which is preliminary data.</text>
</comment>
<keyword evidence="4 7" id="KW-0378">Hydrolase</keyword>
<keyword evidence="10" id="KW-1185">Reference proteome</keyword>
<comment type="catalytic activity">
    <reaction evidence="7">
        <text>dITP + H2O = dIMP + diphosphate + H(+)</text>
        <dbReference type="Rhea" id="RHEA:28342"/>
        <dbReference type="ChEBI" id="CHEBI:15377"/>
        <dbReference type="ChEBI" id="CHEBI:15378"/>
        <dbReference type="ChEBI" id="CHEBI:33019"/>
        <dbReference type="ChEBI" id="CHEBI:61194"/>
        <dbReference type="ChEBI" id="CHEBI:61382"/>
        <dbReference type="EC" id="3.6.1.66"/>
    </reaction>
</comment>
<evidence type="ECO:0000256" key="3">
    <source>
        <dbReference type="ARBA" id="ARBA00022741"/>
    </source>
</evidence>
<dbReference type="SUPFAM" id="SSF52972">
    <property type="entry name" value="ITPase-like"/>
    <property type="match status" value="1"/>
</dbReference>
<evidence type="ECO:0000313" key="10">
    <source>
        <dbReference type="Proteomes" id="UP000664844"/>
    </source>
</evidence>
<dbReference type="EMBL" id="JAFLQW010000518">
    <property type="protein sequence ID" value="MBO0351259.1"/>
    <property type="molecule type" value="Genomic_DNA"/>
</dbReference>
<evidence type="ECO:0000256" key="8">
    <source>
        <dbReference type="RuleBase" id="RU003781"/>
    </source>
</evidence>
<keyword evidence="5 7" id="KW-0460">Magnesium</keyword>
<keyword evidence="6 7" id="KW-0546">Nucleotide metabolism</keyword>
<dbReference type="InterPro" id="IPR002637">
    <property type="entry name" value="RdgB/HAM1"/>
</dbReference>
<evidence type="ECO:0000256" key="1">
    <source>
        <dbReference type="ARBA" id="ARBA00008023"/>
    </source>
</evidence>
<feature type="binding site" evidence="7">
    <location>
        <begin position="155"/>
        <end position="158"/>
    </location>
    <ligand>
        <name>substrate</name>
    </ligand>
</feature>
<feature type="binding site" evidence="7">
    <location>
        <position position="178"/>
    </location>
    <ligand>
        <name>substrate</name>
    </ligand>
</feature>
<accession>A0ABS3FVV7</accession>